<name>A0A1E3VUK7_9HYPH</name>
<dbReference type="AlphaFoldDB" id="A0A1E3VUK7"/>
<gene>
    <name evidence="1" type="ORF">AUC70_14500</name>
</gene>
<dbReference type="Proteomes" id="UP000094172">
    <property type="component" value="Unassembled WGS sequence"/>
</dbReference>
<organism evidence="1 2">
    <name type="scientific">Methyloceanibacter stevinii</name>
    <dbReference type="NCBI Taxonomy" id="1774970"/>
    <lineage>
        <taxon>Bacteria</taxon>
        <taxon>Pseudomonadati</taxon>
        <taxon>Pseudomonadota</taxon>
        <taxon>Alphaproteobacteria</taxon>
        <taxon>Hyphomicrobiales</taxon>
        <taxon>Hyphomicrobiaceae</taxon>
        <taxon>Methyloceanibacter</taxon>
    </lineage>
</organism>
<sequence length="111" mass="12304">MELNKLEPKGSDCRAYFVIDNKGDKTYEALKLDLILFRPDGIIDQRFAVELAPLKGKKRTVKLFDVANTSCDDVGSFLINDVMECKAGSEDVADCLEDLAVSSRTDNALNK</sequence>
<evidence type="ECO:0000313" key="1">
    <source>
        <dbReference type="EMBL" id="ODR96606.1"/>
    </source>
</evidence>
<dbReference type="EMBL" id="LPWE01000004">
    <property type="protein sequence ID" value="ODR96606.1"/>
    <property type="molecule type" value="Genomic_DNA"/>
</dbReference>
<evidence type="ECO:0000313" key="2">
    <source>
        <dbReference type="Proteomes" id="UP000094172"/>
    </source>
</evidence>
<dbReference type="STRING" id="1774970.AUC70_14500"/>
<evidence type="ECO:0008006" key="3">
    <source>
        <dbReference type="Google" id="ProtNLM"/>
    </source>
</evidence>
<protein>
    <recommendedName>
        <fullName evidence="3">Tat pathway signal sequence domain protein</fullName>
    </recommendedName>
</protein>
<keyword evidence="2" id="KW-1185">Reference proteome</keyword>
<reference evidence="1 2" key="1">
    <citation type="journal article" date="2016" name="Environ. Microbiol.">
        <title>New Methyloceanibacter diversity from North Sea sediments includes methanotroph containing solely the soluble methane monooxygenase.</title>
        <authorList>
            <person name="Vekeman B."/>
            <person name="Kerckhof F.M."/>
            <person name="Cremers G."/>
            <person name="de Vos P."/>
            <person name="Vandamme P."/>
            <person name="Boon N."/>
            <person name="Op den Camp H.J."/>
            <person name="Heylen K."/>
        </authorList>
    </citation>
    <scope>NUCLEOTIDE SEQUENCE [LARGE SCALE GENOMIC DNA]</scope>
    <source>
        <strain evidence="1 2">R-67176</strain>
    </source>
</reference>
<proteinExistence type="predicted"/>
<comment type="caution">
    <text evidence="1">The sequence shown here is derived from an EMBL/GenBank/DDBJ whole genome shotgun (WGS) entry which is preliminary data.</text>
</comment>
<accession>A0A1E3VUK7</accession>